<evidence type="ECO:0000256" key="1">
    <source>
        <dbReference type="ARBA" id="ARBA00022737"/>
    </source>
</evidence>
<sequence>MSINKRSSICLKQSVSRAEGEINQKLDEIVSSVEEMRSTLLKELKFKEEQVMYNSVSHIRDLETLRRHKVQTEELFRDNRQQELLKDNMHMLEQQIQDISDDLKTREIKISWQIEEFQKALRNIATISSDEPGKEPPPVPPRRERENSITSIAIVLPNKIPERHSSNSKMPHRVVRIDENETDDKDEDYMAMTSSQSMSESHKNTNFNRSSSSEKSPVSGRARWNTLSCSSTGTGARKPFDPLPSVSHEMTPALPPKTTAPRRSSHTSARLPPEKILGIKIERVNPIFAGCNKGKDPEELNKPSSVDIDISTSNIYVADTYNHCIKVYDRNGKYKFLFGRKSPGKVAYPFGLCISSRTVYVGEKMDGKIKAFDLNGTFLREVTGDGTKKGNYKFIWGITADDENGDIYACDNEGDRIQTYNSNLEFKYTVIGEGKPGNVVRPVDVKVRDHMIIVLDQGNPCVHYFDKQGVPLWSMVRFEQGETAIAPQCFTFDLEDNILITDANTHTIRIYTPKGELYIALGRKGDNRGEFFSPTGIALDTNGNIVSISQRDRANLQIISYQQVTITK</sequence>
<reference evidence="4 5" key="1">
    <citation type="journal article" date="2023" name="BMC Biol.">
        <title>The compact genome of the sponge Oopsacas minuta (Hexactinellida) is lacking key metazoan core genes.</title>
        <authorList>
            <person name="Santini S."/>
            <person name="Schenkelaars Q."/>
            <person name="Jourda C."/>
            <person name="Duchesne M."/>
            <person name="Belahbib H."/>
            <person name="Rocher C."/>
            <person name="Selva M."/>
            <person name="Riesgo A."/>
            <person name="Vervoort M."/>
            <person name="Leys S.P."/>
            <person name="Kodjabachian L."/>
            <person name="Le Bivic A."/>
            <person name="Borchiellini C."/>
            <person name="Claverie J.M."/>
            <person name="Renard E."/>
        </authorList>
    </citation>
    <scope>NUCLEOTIDE SEQUENCE [LARGE SCALE GENOMIC DNA]</scope>
    <source>
        <strain evidence="4">SPO-2</strain>
    </source>
</reference>
<dbReference type="SUPFAM" id="SSF101898">
    <property type="entry name" value="NHL repeat"/>
    <property type="match status" value="1"/>
</dbReference>
<dbReference type="AlphaFoldDB" id="A0AAV7K6T2"/>
<dbReference type="InterPro" id="IPR011042">
    <property type="entry name" value="6-blade_b-propeller_TolB-like"/>
</dbReference>
<dbReference type="GO" id="GO:0043161">
    <property type="term" value="P:proteasome-mediated ubiquitin-dependent protein catabolic process"/>
    <property type="evidence" value="ECO:0007669"/>
    <property type="project" value="TreeGrafter"/>
</dbReference>
<feature type="compositionally biased region" description="Polar residues" evidence="3">
    <location>
        <begin position="192"/>
        <end position="216"/>
    </location>
</feature>
<dbReference type="GO" id="GO:0008270">
    <property type="term" value="F:zinc ion binding"/>
    <property type="evidence" value="ECO:0007669"/>
    <property type="project" value="UniProtKB-KW"/>
</dbReference>
<feature type="region of interest" description="Disordered" evidence="3">
    <location>
        <begin position="126"/>
        <end position="146"/>
    </location>
</feature>
<name>A0AAV7K6T2_9METZ</name>
<dbReference type="PANTHER" id="PTHR24104:SF25">
    <property type="entry name" value="PROTEIN LIN-41"/>
    <property type="match status" value="1"/>
</dbReference>
<dbReference type="Proteomes" id="UP001165289">
    <property type="component" value="Unassembled WGS sequence"/>
</dbReference>
<dbReference type="GO" id="GO:0000209">
    <property type="term" value="P:protein polyubiquitination"/>
    <property type="evidence" value="ECO:0007669"/>
    <property type="project" value="TreeGrafter"/>
</dbReference>
<evidence type="ECO:0000313" key="4">
    <source>
        <dbReference type="EMBL" id="KAI6656808.1"/>
    </source>
</evidence>
<dbReference type="Gene3D" id="2.120.10.30">
    <property type="entry name" value="TolB, C-terminal domain"/>
    <property type="match status" value="2"/>
</dbReference>
<comment type="caution">
    <text evidence="4">The sequence shown here is derived from an EMBL/GenBank/DDBJ whole genome shotgun (WGS) entry which is preliminary data.</text>
</comment>
<evidence type="ECO:0000256" key="2">
    <source>
        <dbReference type="PROSITE-ProRule" id="PRU00504"/>
    </source>
</evidence>
<feature type="compositionally biased region" description="Acidic residues" evidence="3">
    <location>
        <begin position="180"/>
        <end position="189"/>
    </location>
</feature>
<feature type="compositionally biased region" description="Polar residues" evidence="3">
    <location>
        <begin position="225"/>
        <end position="234"/>
    </location>
</feature>
<evidence type="ECO:0000256" key="3">
    <source>
        <dbReference type="SAM" id="MobiDB-lite"/>
    </source>
</evidence>
<dbReference type="InterPro" id="IPR050952">
    <property type="entry name" value="TRIM-NHL_E3_ligases"/>
</dbReference>
<evidence type="ECO:0000313" key="5">
    <source>
        <dbReference type="Proteomes" id="UP001165289"/>
    </source>
</evidence>
<dbReference type="CDD" id="cd05819">
    <property type="entry name" value="NHL"/>
    <property type="match status" value="1"/>
</dbReference>
<protein>
    <submittedName>
        <fullName evidence="4">Uncharacterized protein</fullName>
    </submittedName>
</protein>
<dbReference type="Gene3D" id="2.40.10.500">
    <property type="match status" value="1"/>
</dbReference>
<accession>A0AAV7K6T2</accession>
<organism evidence="4 5">
    <name type="scientific">Oopsacas minuta</name>
    <dbReference type="NCBI Taxonomy" id="111878"/>
    <lineage>
        <taxon>Eukaryota</taxon>
        <taxon>Metazoa</taxon>
        <taxon>Porifera</taxon>
        <taxon>Hexactinellida</taxon>
        <taxon>Hexasterophora</taxon>
        <taxon>Lyssacinosida</taxon>
        <taxon>Leucopsacidae</taxon>
        <taxon>Oopsacas</taxon>
    </lineage>
</organism>
<gene>
    <name evidence="4" type="ORF">LOD99_16111</name>
</gene>
<keyword evidence="5" id="KW-1185">Reference proteome</keyword>
<proteinExistence type="predicted"/>
<keyword evidence="1" id="KW-0677">Repeat</keyword>
<dbReference type="Pfam" id="PF01436">
    <property type="entry name" value="NHL"/>
    <property type="match status" value="1"/>
</dbReference>
<dbReference type="PANTHER" id="PTHR24104">
    <property type="entry name" value="E3 UBIQUITIN-PROTEIN LIGASE NHLRC1-RELATED"/>
    <property type="match status" value="1"/>
</dbReference>
<dbReference type="InterPro" id="IPR001258">
    <property type="entry name" value="NHL_repeat"/>
</dbReference>
<dbReference type="GO" id="GO:0061630">
    <property type="term" value="F:ubiquitin protein ligase activity"/>
    <property type="evidence" value="ECO:0007669"/>
    <property type="project" value="TreeGrafter"/>
</dbReference>
<dbReference type="PROSITE" id="PS51125">
    <property type="entry name" value="NHL"/>
    <property type="match status" value="1"/>
</dbReference>
<feature type="repeat" description="NHL" evidence="2">
    <location>
        <begin position="293"/>
        <end position="331"/>
    </location>
</feature>
<dbReference type="EMBL" id="JAKMXF010000133">
    <property type="protein sequence ID" value="KAI6656808.1"/>
    <property type="molecule type" value="Genomic_DNA"/>
</dbReference>
<feature type="region of interest" description="Disordered" evidence="3">
    <location>
        <begin position="162"/>
        <end position="269"/>
    </location>
</feature>